<dbReference type="InterPro" id="IPR012699">
    <property type="entry name" value="PhnN"/>
</dbReference>
<keyword evidence="9" id="KW-1185">Reference proteome</keyword>
<dbReference type="GO" id="GO:0033863">
    <property type="term" value="F:ribose 1,5-bisphosphate phosphokinase activity"/>
    <property type="evidence" value="ECO:0007669"/>
    <property type="project" value="UniProtKB-UniRule"/>
</dbReference>
<evidence type="ECO:0000256" key="6">
    <source>
        <dbReference type="HAMAP-Rule" id="MF_00836"/>
    </source>
</evidence>
<reference evidence="8 9" key="1">
    <citation type="submission" date="2020-11" db="EMBL/GenBank/DDBJ databases">
        <title>Description of Pontivivens ytuae sp. nov. isolated from deep sea sediment of Mariana Trench.</title>
        <authorList>
            <person name="Wang Z."/>
            <person name="Sun Q.-L."/>
            <person name="Xu X.-D."/>
            <person name="Tang Y.-Z."/>
            <person name="Zhang J."/>
        </authorList>
    </citation>
    <scope>NUCLEOTIDE SEQUENCE [LARGE SCALE GENOMIC DNA]</scope>
    <source>
        <strain evidence="8 9">MT2928</strain>
    </source>
</reference>
<organism evidence="8 9">
    <name type="scientific">Pontivivens ytuae</name>
    <dbReference type="NCBI Taxonomy" id="2789856"/>
    <lineage>
        <taxon>Bacteria</taxon>
        <taxon>Pseudomonadati</taxon>
        <taxon>Pseudomonadota</taxon>
        <taxon>Alphaproteobacteria</taxon>
        <taxon>Rhodobacterales</taxon>
        <taxon>Paracoccaceae</taxon>
        <taxon>Pontivivens</taxon>
    </lineage>
</organism>
<sequence>MSGRLIAVVGPSGVGKDTVMRALAARAELGLVRRVITRTDAVGEDCDVVSADAFARRRAAGAFLLDWEAHGLSYGIPVEVRAALAERDMLVNLSRRVLERAAALVPGFMVISLTAAPEVLAERLAARGREDAADQARRLARRVELPEGLHVVEIDNGGPLERTVETALAALYPVRA</sequence>
<dbReference type="KEGG" id="poz:I0K15_12260"/>
<dbReference type="EC" id="2.7.4.23" evidence="6"/>
<evidence type="ECO:0000259" key="7">
    <source>
        <dbReference type="SMART" id="SM00072"/>
    </source>
</evidence>
<dbReference type="SMART" id="SM00072">
    <property type="entry name" value="GuKc"/>
    <property type="match status" value="1"/>
</dbReference>
<dbReference type="InterPro" id="IPR027417">
    <property type="entry name" value="P-loop_NTPase"/>
</dbReference>
<dbReference type="SUPFAM" id="SSF52540">
    <property type="entry name" value="P-loop containing nucleoside triphosphate hydrolases"/>
    <property type="match status" value="1"/>
</dbReference>
<feature type="domain" description="Guanylate kinase/L-type calcium channel beta subunit" evidence="7">
    <location>
        <begin position="2"/>
        <end position="171"/>
    </location>
</feature>
<dbReference type="HAMAP" id="MF_00836">
    <property type="entry name" value="PhnN"/>
    <property type="match status" value="1"/>
</dbReference>
<dbReference type="InterPro" id="IPR008145">
    <property type="entry name" value="GK/Ca_channel_bsu"/>
</dbReference>
<dbReference type="GO" id="GO:0019634">
    <property type="term" value="P:organic phosphonate metabolic process"/>
    <property type="evidence" value="ECO:0007669"/>
    <property type="project" value="UniProtKB-UniRule"/>
</dbReference>
<evidence type="ECO:0000256" key="2">
    <source>
        <dbReference type="ARBA" id="ARBA00005069"/>
    </source>
</evidence>
<evidence type="ECO:0000313" key="9">
    <source>
        <dbReference type="Proteomes" id="UP000594800"/>
    </source>
</evidence>
<evidence type="ECO:0000256" key="5">
    <source>
        <dbReference type="ARBA" id="ARBA00022840"/>
    </source>
</evidence>
<evidence type="ECO:0000256" key="3">
    <source>
        <dbReference type="ARBA" id="ARBA00022679"/>
    </source>
</evidence>
<dbReference type="NCBIfam" id="TIGR02322">
    <property type="entry name" value="phosphon_PhnN"/>
    <property type="match status" value="1"/>
</dbReference>
<dbReference type="Proteomes" id="UP000594800">
    <property type="component" value="Chromosome"/>
</dbReference>
<dbReference type="AlphaFoldDB" id="A0A7S9LNZ8"/>
<name>A0A7S9LNZ8_9RHOB</name>
<feature type="binding site" evidence="6">
    <location>
        <begin position="10"/>
        <end position="17"/>
    </location>
    <ligand>
        <name>ATP</name>
        <dbReference type="ChEBI" id="CHEBI:30616"/>
    </ligand>
</feature>
<dbReference type="UniPathway" id="UPA00087">
    <property type="reaction ID" value="UER00175"/>
</dbReference>
<keyword evidence="8" id="KW-0418">Kinase</keyword>
<keyword evidence="4 6" id="KW-0547">Nucleotide-binding</keyword>
<gene>
    <name evidence="6 8" type="primary">phnN</name>
    <name evidence="8" type="ORF">I0K15_12260</name>
</gene>
<dbReference type="EMBL" id="CP064942">
    <property type="protein sequence ID" value="QPH52588.1"/>
    <property type="molecule type" value="Genomic_DNA"/>
</dbReference>
<dbReference type="RefSeq" id="WP_196101799.1">
    <property type="nucleotide sequence ID" value="NZ_CP064942.1"/>
</dbReference>
<dbReference type="Pfam" id="PF13238">
    <property type="entry name" value="AAA_18"/>
    <property type="match status" value="1"/>
</dbReference>
<comment type="catalytic activity">
    <reaction evidence="1 6">
        <text>alpha-D-ribose 1,5-bisphosphate + ATP = 5-phospho-alpha-D-ribose 1-diphosphate + ADP</text>
        <dbReference type="Rhea" id="RHEA:20109"/>
        <dbReference type="ChEBI" id="CHEBI:30616"/>
        <dbReference type="ChEBI" id="CHEBI:58017"/>
        <dbReference type="ChEBI" id="CHEBI:68688"/>
        <dbReference type="ChEBI" id="CHEBI:456216"/>
        <dbReference type="EC" id="2.7.4.23"/>
    </reaction>
</comment>
<evidence type="ECO:0000256" key="1">
    <source>
        <dbReference type="ARBA" id="ARBA00000373"/>
    </source>
</evidence>
<dbReference type="GO" id="GO:0005524">
    <property type="term" value="F:ATP binding"/>
    <property type="evidence" value="ECO:0007669"/>
    <property type="project" value="UniProtKB-KW"/>
</dbReference>
<keyword evidence="5 6" id="KW-0067">ATP-binding</keyword>
<accession>A0A7S9LNZ8</accession>
<comment type="similarity">
    <text evidence="6">Belongs to the ribose 1,5-bisphosphokinase family.</text>
</comment>
<proteinExistence type="inferred from homology"/>
<protein>
    <recommendedName>
        <fullName evidence="6">Ribose 1,5-bisphosphate phosphokinase PhnN</fullName>
        <ecNumber evidence="6">2.7.4.23</ecNumber>
    </recommendedName>
    <alternativeName>
        <fullName evidence="6">Ribose 1,5-bisphosphokinase</fullName>
    </alternativeName>
</protein>
<dbReference type="GO" id="GO:0006015">
    <property type="term" value="P:5-phosphoribose 1-diphosphate biosynthetic process"/>
    <property type="evidence" value="ECO:0007669"/>
    <property type="project" value="UniProtKB-UniRule"/>
</dbReference>
<comment type="pathway">
    <text evidence="2 6">Metabolic intermediate biosynthesis; 5-phospho-alpha-D-ribose 1-diphosphate biosynthesis; 5-phospho-alpha-D-ribose 1-diphosphate from D-ribose 5-phosphate (route II): step 3/3.</text>
</comment>
<comment type="function">
    <text evidence="6">Catalyzes the phosphorylation of ribose 1,5-bisphosphate to 5-phospho-D-ribosyl alpha-1-diphosphate (PRPP).</text>
</comment>
<evidence type="ECO:0000256" key="4">
    <source>
        <dbReference type="ARBA" id="ARBA00022741"/>
    </source>
</evidence>
<dbReference type="Gene3D" id="3.40.50.300">
    <property type="entry name" value="P-loop containing nucleotide triphosphate hydrolases"/>
    <property type="match status" value="1"/>
</dbReference>
<evidence type="ECO:0000313" key="8">
    <source>
        <dbReference type="EMBL" id="QPH52588.1"/>
    </source>
</evidence>
<keyword evidence="3 6" id="KW-0808">Transferase</keyword>